<dbReference type="Gene3D" id="1.10.3470.10">
    <property type="entry name" value="ABC transporter involved in vitamin B12 uptake, BtuC"/>
    <property type="match status" value="1"/>
</dbReference>
<feature type="transmembrane region" description="Helical" evidence="8">
    <location>
        <begin position="283"/>
        <end position="301"/>
    </location>
</feature>
<feature type="transmembrane region" description="Helical" evidence="8">
    <location>
        <begin position="120"/>
        <end position="143"/>
    </location>
</feature>
<keyword evidence="3" id="KW-0813">Transport</keyword>
<feature type="transmembrane region" description="Helical" evidence="8">
    <location>
        <begin position="313"/>
        <end position="333"/>
    </location>
</feature>
<evidence type="ECO:0000256" key="7">
    <source>
        <dbReference type="ARBA" id="ARBA00023136"/>
    </source>
</evidence>
<protein>
    <submittedName>
        <fullName evidence="9">Iron ABC transporter permease</fullName>
    </submittedName>
</protein>
<evidence type="ECO:0000256" key="6">
    <source>
        <dbReference type="ARBA" id="ARBA00022989"/>
    </source>
</evidence>
<evidence type="ECO:0000256" key="3">
    <source>
        <dbReference type="ARBA" id="ARBA00022448"/>
    </source>
</evidence>
<dbReference type="SUPFAM" id="SSF81345">
    <property type="entry name" value="ABC transporter involved in vitamin B12 uptake, BtuC"/>
    <property type="match status" value="1"/>
</dbReference>
<dbReference type="CDD" id="cd06550">
    <property type="entry name" value="TM_ABC_iron-siderophores_like"/>
    <property type="match status" value="1"/>
</dbReference>
<keyword evidence="10" id="KW-1185">Reference proteome</keyword>
<feature type="transmembrane region" description="Helical" evidence="8">
    <location>
        <begin position="196"/>
        <end position="217"/>
    </location>
</feature>
<evidence type="ECO:0000256" key="8">
    <source>
        <dbReference type="SAM" id="Phobius"/>
    </source>
</evidence>
<feature type="transmembrane region" description="Helical" evidence="8">
    <location>
        <begin position="12"/>
        <end position="31"/>
    </location>
</feature>
<proteinExistence type="inferred from homology"/>
<accession>A0ABQ1G694</accession>
<evidence type="ECO:0000313" key="9">
    <source>
        <dbReference type="EMBL" id="GGA37590.1"/>
    </source>
</evidence>
<evidence type="ECO:0000313" key="10">
    <source>
        <dbReference type="Proteomes" id="UP000617979"/>
    </source>
</evidence>
<reference evidence="10" key="1">
    <citation type="journal article" date="2019" name="Int. J. Syst. Evol. Microbiol.">
        <title>The Global Catalogue of Microorganisms (GCM) 10K type strain sequencing project: providing services to taxonomists for standard genome sequencing and annotation.</title>
        <authorList>
            <consortium name="The Broad Institute Genomics Platform"/>
            <consortium name="The Broad Institute Genome Sequencing Center for Infectious Disease"/>
            <person name="Wu L."/>
            <person name="Ma J."/>
        </authorList>
    </citation>
    <scope>NUCLEOTIDE SEQUENCE [LARGE SCALE GENOMIC DNA]</scope>
    <source>
        <strain evidence="10">CGMCC 1.12404</strain>
    </source>
</reference>
<name>A0ABQ1G694_9BACL</name>
<dbReference type="InterPro" id="IPR000522">
    <property type="entry name" value="ABC_transptr_permease_BtuC"/>
</dbReference>
<comment type="subcellular location">
    <subcellularLocation>
        <location evidence="1">Cell membrane</location>
        <topology evidence="1">Multi-pass membrane protein</topology>
    </subcellularLocation>
</comment>
<organism evidence="9 10">
    <name type="scientific">Kroppenstedtia guangzhouensis</name>
    <dbReference type="NCBI Taxonomy" id="1274356"/>
    <lineage>
        <taxon>Bacteria</taxon>
        <taxon>Bacillati</taxon>
        <taxon>Bacillota</taxon>
        <taxon>Bacilli</taxon>
        <taxon>Bacillales</taxon>
        <taxon>Thermoactinomycetaceae</taxon>
        <taxon>Kroppenstedtia</taxon>
    </lineage>
</organism>
<feature type="transmembrane region" description="Helical" evidence="8">
    <location>
        <begin position="62"/>
        <end position="82"/>
    </location>
</feature>
<comment type="caution">
    <text evidence="9">The sequence shown here is derived from an EMBL/GenBank/DDBJ whole genome shotgun (WGS) entry which is preliminary data.</text>
</comment>
<dbReference type="RefSeq" id="WP_188430133.1">
    <property type="nucleotide sequence ID" value="NZ_BMEX01000002.1"/>
</dbReference>
<feature type="transmembrane region" description="Helical" evidence="8">
    <location>
        <begin position="94"/>
        <end position="114"/>
    </location>
</feature>
<comment type="similarity">
    <text evidence="2">Belongs to the binding-protein-dependent transport system permease family. FecCD subfamily.</text>
</comment>
<dbReference type="EMBL" id="BMEX01000002">
    <property type="protein sequence ID" value="GGA37590.1"/>
    <property type="molecule type" value="Genomic_DNA"/>
</dbReference>
<evidence type="ECO:0000256" key="1">
    <source>
        <dbReference type="ARBA" id="ARBA00004651"/>
    </source>
</evidence>
<dbReference type="Pfam" id="PF01032">
    <property type="entry name" value="FecCD"/>
    <property type="match status" value="1"/>
</dbReference>
<dbReference type="Proteomes" id="UP000617979">
    <property type="component" value="Unassembled WGS sequence"/>
</dbReference>
<keyword evidence="6 8" id="KW-1133">Transmembrane helix</keyword>
<feature type="transmembrane region" description="Helical" evidence="8">
    <location>
        <begin position="244"/>
        <end position="271"/>
    </location>
</feature>
<evidence type="ECO:0000256" key="4">
    <source>
        <dbReference type="ARBA" id="ARBA00022475"/>
    </source>
</evidence>
<sequence>MIPTSLRRKQKRWIYMLFALILFTMVIGMGWGPASLSYDRLIPTLIGLGTFKEEFILFSVRLPRLLITCLAGMALALSGGILQSVTRNDLADPGTIGINSGAGVAITVFFLFAPLEVGNFAYAIPFVAFVGALVTASVIYVLAYGRRTGLQPMRLILIGVGFSAALSGMMIILISSAERQKVDFIAKWLAGSVWGVDWPFVWAVFPWLLILVPFVWIKSNQMNLLSMDEAVAIGVGLQLNRERLLLLLAAVALAAAATSVTGGIAFVGLMAPHLAKAVIGHRTQLYLPICLLLGGWLLLVADTIGRNLVDPEGVPAGVIVSLIGAPYFIYLLFKNRLGY</sequence>
<dbReference type="PANTHER" id="PTHR30472:SF69">
    <property type="entry name" value="HEME-IRON TRANSPORT SYSTEM PERMEASE PROTEIN ISDF-RELATED"/>
    <property type="match status" value="1"/>
</dbReference>
<evidence type="ECO:0000256" key="5">
    <source>
        <dbReference type="ARBA" id="ARBA00022692"/>
    </source>
</evidence>
<feature type="transmembrane region" description="Helical" evidence="8">
    <location>
        <begin position="155"/>
        <end position="176"/>
    </location>
</feature>
<gene>
    <name evidence="9" type="ORF">GCM10007416_08130</name>
</gene>
<dbReference type="InterPro" id="IPR037294">
    <property type="entry name" value="ABC_BtuC-like"/>
</dbReference>
<keyword evidence="4" id="KW-1003">Cell membrane</keyword>
<keyword evidence="7 8" id="KW-0472">Membrane</keyword>
<dbReference type="PANTHER" id="PTHR30472">
    <property type="entry name" value="FERRIC ENTEROBACTIN TRANSPORT SYSTEM PERMEASE PROTEIN"/>
    <property type="match status" value="1"/>
</dbReference>
<evidence type="ECO:0000256" key="2">
    <source>
        <dbReference type="ARBA" id="ARBA00007935"/>
    </source>
</evidence>
<keyword evidence="5 8" id="KW-0812">Transmembrane</keyword>